<evidence type="ECO:0000313" key="2">
    <source>
        <dbReference type="EMBL" id="TQE97710.1"/>
    </source>
</evidence>
<dbReference type="RefSeq" id="WP_141608437.1">
    <property type="nucleotide sequence ID" value="NZ_VIGC02000002.1"/>
</dbReference>
<keyword evidence="2" id="KW-0456">Lyase</keyword>
<dbReference type="GO" id="GO:0009025">
    <property type="term" value="F:tagatose-bisphosphate aldolase activity"/>
    <property type="evidence" value="ECO:0007669"/>
    <property type="project" value="UniProtKB-EC"/>
</dbReference>
<accession>A0A540VLT0</accession>
<dbReference type="GO" id="GO:0005975">
    <property type="term" value="P:carbohydrate metabolic process"/>
    <property type="evidence" value="ECO:0007669"/>
    <property type="project" value="InterPro"/>
</dbReference>
<comment type="pathway">
    <text evidence="1">Carbohydrate metabolism.</text>
</comment>
<dbReference type="EC" id="4.1.2.40" evidence="2"/>
<dbReference type="PANTHER" id="PTHR32502:SF2">
    <property type="entry name" value="D-TAGATOSE-1,6-BISPHOSPHATE ALDOLASE SUBUNIT KBAZ"/>
    <property type="match status" value="1"/>
</dbReference>
<dbReference type="NCBIfam" id="TIGR02810">
    <property type="entry name" value="agaZ_gatZ"/>
    <property type="match status" value="1"/>
</dbReference>
<reference evidence="2 3" key="1">
    <citation type="submission" date="2019-06" db="EMBL/GenBank/DDBJ databases">
        <title>Genome sequence of Litorilinea aerophila BAA-2444.</title>
        <authorList>
            <person name="Maclea K.S."/>
            <person name="Maurais E.G."/>
            <person name="Iannazzi L.C."/>
        </authorList>
    </citation>
    <scope>NUCLEOTIDE SEQUENCE [LARGE SCALE GENOMIC DNA]</scope>
    <source>
        <strain evidence="2 3">ATCC BAA-2444</strain>
    </source>
</reference>
<dbReference type="OrthoDB" id="152972at2"/>
<dbReference type="AlphaFoldDB" id="A0A540VLT0"/>
<dbReference type="InterPro" id="IPR013785">
    <property type="entry name" value="Aldolase_TIM"/>
</dbReference>
<sequence>MYPVLENILRAQQRGEALGIPSICSAHPFVLEATFRHALTTGRTVLIESTCNQVNQHGGYTGMTPGDFVAYVAALADRLHFPRERILLGGDHLGPNPWRARPADQALNQARILVQEYVQAGYGKIHLDASMACSGDPADAPLDKAVAAERAAALAEAAEAAFQRMGSGTPPCYVIGTEVPPPGGAQGDDTPLAITTPREVAETIELTQAAFRRCRLEAAWERVIAVVVQPGVEFGDEQVHPYDRAAAAGLARAIEPYGRLVYEAHSTDYQTRQALRDLVADHFAILKVGPALTFAFREAVFALAAVEEEWLAGQAGVVLSRLREELEAAMIQDPTHWRGYYRGDERHQRLARRYSYSDRVRYYWPRPSVQAALERLLHNLEAAPPPLTLLSQYLPVQYWRVREGLLEPTPRSLIVDKIIQVLNDYTWACGG</sequence>
<evidence type="ECO:0000256" key="1">
    <source>
        <dbReference type="ARBA" id="ARBA00005007"/>
    </source>
</evidence>
<gene>
    <name evidence="2" type="ORF">FKZ61_02235</name>
</gene>
<dbReference type="GO" id="GO:0005886">
    <property type="term" value="C:plasma membrane"/>
    <property type="evidence" value="ECO:0007669"/>
    <property type="project" value="TreeGrafter"/>
</dbReference>
<dbReference type="InParanoid" id="A0A540VLT0"/>
<dbReference type="EMBL" id="VIGC01000002">
    <property type="protein sequence ID" value="TQE97710.1"/>
    <property type="molecule type" value="Genomic_DNA"/>
</dbReference>
<keyword evidence="3" id="KW-1185">Reference proteome</keyword>
<dbReference type="Proteomes" id="UP000317371">
    <property type="component" value="Unassembled WGS sequence"/>
</dbReference>
<name>A0A540VLT0_9CHLR</name>
<dbReference type="InterPro" id="IPR050303">
    <property type="entry name" value="GatZ_KbaZ_carbometab"/>
</dbReference>
<organism evidence="2 3">
    <name type="scientific">Litorilinea aerophila</name>
    <dbReference type="NCBI Taxonomy" id="1204385"/>
    <lineage>
        <taxon>Bacteria</taxon>
        <taxon>Bacillati</taxon>
        <taxon>Chloroflexota</taxon>
        <taxon>Caldilineae</taxon>
        <taxon>Caldilineales</taxon>
        <taxon>Caldilineaceae</taxon>
        <taxon>Litorilinea</taxon>
    </lineage>
</organism>
<comment type="caution">
    <text evidence="2">The sequence shown here is derived from an EMBL/GenBank/DDBJ whole genome shotgun (WGS) entry which is preliminary data.</text>
</comment>
<dbReference type="Pfam" id="PF08013">
    <property type="entry name" value="GatZ_KbaZ-like"/>
    <property type="match status" value="1"/>
</dbReference>
<proteinExistence type="predicted"/>
<dbReference type="PANTHER" id="PTHR32502">
    <property type="entry name" value="N-ACETYLGALACTOSAMINE PERMEASE II COMPONENT-RELATED"/>
    <property type="match status" value="1"/>
</dbReference>
<dbReference type="GO" id="GO:0009401">
    <property type="term" value="P:phosphoenolpyruvate-dependent sugar phosphotransferase system"/>
    <property type="evidence" value="ECO:0007669"/>
    <property type="project" value="TreeGrafter"/>
</dbReference>
<protein>
    <submittedName>
        <fullName evidence="2">D-tagatose-bisphosphate aldolase, class II, non-catalytic subunit</fullName>
        <ecNumber evidence="2">4.1.2.40</ecNumber>
    </submittedName>
</protein>
<dbReference type="Gene3D" id="1.10.400.20">
    <property type="entry name" value="putative tagatose 6-phosphate kinase domain like"/>
    <property type="match status" value="1"/>
</dbReference>
<dbReference type="Gene3D" id="3.20.20.70">
    <property type="entry name" value="Aldolase class I"/>
    <property type="match status" value="1"/>
</dbReference>
<dbReference type="SUPFAM" id="SSF51569">
    <property type="entry name" value="Aldolase"/>
    <property type="match status" value="1"/>
</dbReference>
<dbReference type="PIRSF" id="PIRSF009264">
    <property type="entry name" value="TagBP_ald_AgaZ"/>
    <property type="match status" value="1"/>
</dbReference>
<evidence type="ECO:0000313" key="3">
    <source>
        <dbReference type="Proteomes" id="UP000317371"/>
    </source>
</evidence>
<dbReference type="InterPro" id="IPR012062">
    <property type="entry name" value="GatZ/KbaZ-like"/>
</dbReference>